<comment type="caution">
    <text evidence="1">The sequence shown here is derived from an EMBL/GenBank/DDBJ whole genome shotgun (WGS) entry which is preliminary data.</text>
</comment>
<sequence>MLKAKQRFSQQENERSCSKKHFKLNKLLYMNHVRFLKATKQEKIQVMNRRGLRKQKWQNCSYSKEKVIPQLSSSSFFLLFHSSIISKCLFSGSENWTKTLMNTSSPPMRP</sequence>
<organism evidence="1 2">
    <name type="scientific">Bauhinia variegata</name>
    <name type="common">Purple orchid tree</name>
    <name type="synonym">Phanera variegata</name>
    <dbReference type="NCBI Taxonomy" id="167791"/>
    <lineage>
        <taxon>Eukaryota</taxon>
        <taxon>Viridiplantae</taxon>
        <taxon>Streptophyta</taxon>
        <taxon>Embryophyta</taxon>
        <taxon>Tracheophyta</taxon>
        <taxon>Spermatophyta</taxon>
        <taxon>Magnoliopsida</taxon>
        <taxon>eudicotyledons</taxon>
        <taxon>Gunneridae</taxon>
        <taxon>Pentapetalae</taxon>
        <taxon>rosids</taxon>
        <taxon>fabids</taxon>
        <taxon>Fabales</taxon>
        <taxon>Fabaceae</taxon>
        <taxon>Cercidoideae</taxon>
        <taxon>Cercideae</taxon>
        <taxon>Bauhiniinae</taxon>
        <taxon>Bauhinia</taxon>
    </lineage>
</organism>
<accession>A0ACB9N7A9</accession>
<evidence type="ECO:0000313" key="1">
    <source>
        <dbReference type="EMBL" id="KAI4332335.1"/>
    </source>
</evidence>
<protein>
    <submittedName>
        <fullName evidence="1">Uncharacterized protein</fullName>
    </submittedName>
</protein>
<proteinExistence type="predicted"/>
<dbReference type="Proteomes" id="UP000828941">
    <property type="component" value="Chromosome 7"/>
</dbReference>
<gene>
    <name evidence="1" type="ORF">L6164_017255</name>
</gene>
<reference evidence="1 2" key="1">
    <citation type="journal article" date="2022" name="DNA Res.">
        <title>Chromosomal-level genome assembly of the orchid tree Bauhinia variegata (Leguminosae; Cercidoideae) supports the allotetraploid origin hypothesis of Bauhinia.</title>
        <authorList>
            <person name="Zhong Y."/>
            <person name="Chen Y."/>
            <person name="Zheng D."/>
            <person name="Pang J."/>
            <person name="Liu Y."/>
            <person name="Luo S."/>
            <person name="Meng S."/>
            <person name="Qian L."/>
            <person name="Wei D."/>
            <person name="Dai S."/>
            <person name="Zhou R."/>
        </authorList>
    </citation>
    <scope>NUCLEOTIDE SEQUENCE [LARGE SCALE GENOMIC DNA]</scope>
    <source>
        <strain evidence="1">BV-YZ2020</strain>
    </source>
</reference>
<keyword evidence="2" id="KW-1185">Reference proteome</keyword>
<evidence type="ECO:0000313" key="2">
    <source>
        <dbReference type="Proteomes" id="UP000828941"/>
    </source>
</evidence>
<dbReference type="EMBL" id="CM039432">
    <property type="protein sequence ID" value="KAI4332335.1"/>
    <property type="molecule type" value="Genomic_DNA"/>
</dbReference>
<name>A0ACB9N7A9_BAUVA</name>